<dbReference type="PANTHER" id="PTHR30272:SF3">
    <property type="entry name" value="(3R)-HYDROXYMYRISTOYL-[ACYL CARRIER PROTEIN] DEHYDRATASE"/>
    <property type="match status" value="1"/>
</dbReference>
<dbReference type="SUPFAM" id="SSF54637">
    <property type="entry name" value="Thioesterase/thiol ester dehydrase-isomerase"/>
    <property type="match status" value="1"/>
</dbReference>
<dbReference type="CDD" id="cd01288">
    <property type="entry name" value="FabZ"/>
    <property type="match status" value="1"/>
</dbReference>
<proteinExistence type="predicted"/>
<dbReference type="InterPro" id="IPR013114">
    <property type="entry name" value="FabA_FabZ"/>
</dbReference>
<evidence type="ECO:0000313" key="2">
    <source>
        <dbReference type="Proteomes" id="UP000603641"/>
    </source>
</evidence>
<dbReference type="Proteomes" id="UP000603641">
    <property type="component" value="Unassembled WGS sequence"/>
</dbReference>
<dbReference type="PANTHER" id="PTHR30272">
    <property type="entry name" value="3-HYDROXYACYL-[ACYL-CARRIER-PROTEIN] DEHYDRATASE"/>
    <property type="match status" value="1"/>
</dbReference>
<accession>A0ABR8SHU8</accession>
<dbReference type="RefSeq" id="WP_191752378.1">
    <property type="nucleotide sequence ID" value="NZ_JACSQM010000001.1"/>
</dbReference>
<dbReference type="Gene3D" id="3.10.129.10">
    <property type="entry name" value="Hotdog Thioesterase"/>
    <property type="match status" value="1"/>
</dbReference>
<reference evidence="1 2" key="1">
    <citation type="submission" date="2020-08" db="EMBL/GenBank/DDBJ databases">
        <title>A Genomic Blueprint of the Chicken Gut Microbiome.</title>
        <authorList>
            <person name="Gilroy R."/>
            <person name="Ravi A."/>
            <person name="Getino M."/>
            <person name="Pursley I."/>
            <person name="Horton D.L."/>
            <person name="Alikhan N.-F."/>
            <person name="Baker D."/>
            <person name="Gharbi K."/>
            <person name="Hall N."/>
            <person name="Watson M."/>
            <person name="Adriaenssens E.M."/>
            <person name="Foster-Nyarko E."/>
            <person name="Jarju S."/>
            <person name="Secka A."/>
            <person name="Antonio M."/>
            <person name="Oren A."/>
            <person name="Chaudhuri R."/>
            <person name="La Ragione R.M."/>
            <person name="Hildebrand F."/>
            <person name="Pallen M.J."/>
        </authorList>
    </citation>
    <scope>NUCLEOTIDE SEQUENCE [LARGE SCALE GENOMIC DNA]</scope>
    <source>
        <strain evidence="1 2">Sa2CUA10</strain>
    </source>
</reference>
<protein>
    <recommendedName>
        <fullName evidence="3">3-hydroxyacyl-[acyl-carrier-protein] dehydratase</fullName>
    </recommendedName>
</protein>
<name>A0ABR8SHU8_9BACL</name>
<evidence type="ECO:0000313" key="1">
    <source>
        <dbReference type="EMBL" id="MBD7963038.1"/>
    </source>
</evidence>
<sequence>MDNFDIQKVLPHRYPFLLVDRVTEREVLKWAKGFKNVTRNEWFMNSKLAPTMPEVLILEAIGQLGAFVLPEEETDIGLLSGVKNAVFLKPVYPGDRLDLYFEVIKKRATVFKGRGYAMVEGEKVVEVDEITVSYLRE</sequence>
<dbReference type="EMBL" id="JACSQM010000001">
    <property type="protein sequence ID" value="MBD7963038.1"/>
    <property type="molecule type" value="Genomic_DNA"/>
</dbReference>
<comment type="caution">
    <text evidence="1">The sequence shown here is derived from an EMBL/GenBank/DDBJ whole genome shotgun (WGS) entry which is preliminary data.</text>
</comment>
<organism evidence="1 2">
    <name type="scientific">Fictibacillus norfolkensis</name>
    <dbReference type="NCBI Taxonomy" id="2762233"/>
    <lineage>
        <taxon>Bacteria</taxon>
        <taxon>Bacillati</taxon>
        <taxon>Bacillota</taxon>
        <taxon>Bacilli</taxon>
        <taxon>Bacillales</taxon>
        <taxon>Fictibacillaceae</taxon>
        <taxon>Fictibacillus</taxon>
    </lineage>
</organism>
<keyword evidence="2" id="KW-1185">Reference proteome</keyword>
<evidence type="ECO:0008006" key="3">
    <source>
        <dbReference type="Google" id="ProtNLM"/>
    </source>
</evidence>
<dbReference type="InterPro" id="IPR029069">
    <property type="entry name" value="HotDog_dom_sf"/>
</dbReference>
<dbReference type="Pfam" id="PF07977">
    <property type="entry name" value="FabA"/>
    <property type="match status" value="1"/>
</dbReference>
<gene>
    <name evidence="1" type="ORF">H9648_03150</name>
</gene>